<dbReference type="GO" id="GO:0071339">
    <property type="term" value="C:MLL1 complex"/>
    <property type="evidence" value="ECO:0007669"/>
    <property type="project" value="TreeGrafter"/>
</dbReference>
<dbReference type="EMBL" id="JAFNEN010000141">
    <property type="protein sequence ID" value="KAG8192286.1"/>
    <property type="molecule type" value="Genomic_DNA"/>
</dbReference>
<accession>A0AAV6V9I1</accession>
<protein>
    <submittedName>
        <fullName evidence="1">Uncharacterized protein</fullName>
    </submittedName>
</protein>
<proteinExistence type="predicted"/>
<dbReference type="AlphaFoldDB" id="A0AAV6V9I1"/>
<keyword evidence="2" id="KW-1185">Reference proteome</keyword>
<name>A0AAV6V9I1_9ARAC</name>
<sequence>MGEKFCAAIACLKNVLKSKYYRTLFKLKMPKRKQKGDFQKTKLKVGRKITKGGNVTDTSFKTKKIIAPQQKLDSLADKPLVELLLYLNTTNFIQKKETLHKIDKYILDNLDSLFLYFPDVLTRLSKVVLESDPELSLLGVKVITTCVSNLSEVQYGSFASHMMLQLNVMMSHGAMHVKKTSLELLEALVNAHPKVLTSQTKILFSLLNMISKEKNGIRTLVEHVSRTMTSATWHQTVLQHIHHFLQELMEIEETKFHLDLDSKMTDSVAHPDCGKVDMSWYSNTTPSNEEELANFVRQLLQILFVLAKDALKSVKQAATSDGSLVSKSEAKHLNIIIQLMCYVGEMFKVKINLEENKEEYELFHEIISSYISGFPYEQQGRVDPNKVLEFESYQLNLGICYLFTVFVMDSVNQTPIVTKMMERMSNFLQDGFRAALHMSKRSVNLILKFSKNIIQSKYAQNDWKNCVIGAIYEVLQLYRNSQYEEAIYSFFIDISLGYRYKDALETLALKSWFETFVNELTRMKEKNQINVKLLKCIQQLCHRKCPEFIDVLKQDNEFPKDLFHLLKHDNEEFQNTIVHMILAVDYKEPAAFLQDMSDFICSHEITLNVTQKLIRQLYSRYSSGEKKEKLLFVKFLLNTACDMNYEMDDATIQNESLLHVVNTSFDCHAFRVYPSTKWKAHKPIFEECLQYLLTYSGDVLVDRALVVFAQAFLYYFNELQFIPAHTVLALLNLGLKIRPLLHNEQVSQFLPILYFAAFLYLSVVTTEAFDEAVSYTVPELTQILLSYCDPRTALVLIQMHQRNVLKNAYQDVELYHFMKTVLFLKNQNRLDNYYLEDFFQAIEGRVQQSALLVPVWRAIFS</sequence>
<gene>
    <name evidence="1" type="ORF">JTE90_002111</name>
</gene>
<organism evidence="1 2">
    <name type="scientific">Oedothorax gibbosus</name>
    <dbReference type="NCBI Taxonomy" id="931172"/>
    <lineage>
        <taxon>Eukaryota</taxon>
        <taxon>Metazoa</taxon>
        <taxon>Ecdysozoa</taxon>
        <taxon>Arthropoda</taxon>
        <taxon>Chelicerata</taxon>
        <taxon>Arachnida</taxon>
        <taxon>Araneae</taxon>
        <taxon>Araneomorphae</taxon>
        <taxon>Entelegynae</taxon>
        <taxon>Araneoidea</taxon>
        <taxon>Linyphiidae</taxon>
        <taxon>Erigoninae</taxon>
        <taxon>Oedothorax</taxon>
    </lineage>
</organism>
<comment type="caution">
    <text evidence="1">The sequence shown here is derived from an EMBL/GenBank/DDBJ whole genome shotgun (WGS) entry which is preliminary data.</text>
</comment>
<dbReference type="SUPFAM" id="SSF48371">
    <property type="entry name" value="ARM repeat"/>
    <property type="match status" value="1"/>
</dbReference>
<dbReference type="Proteomes" id="UP000827092">
    <property type="component" value="Unassembled WGS sequence"/>
</dbReference>
<evidence type="ECO:0000313" key="1">
    <source>
        <dbReference type="EMBL" id="KAG8192286.1"/>
    </source>
</evidence>
<evidence type="ECO:0000313" key="2">
    <source>
        <dbReference type="Proteomes" id="UP000827092"/>
    </source>
</evidence>
<reference evidence="1 2" key="1">
    <citation type="journal article" date="2022" name="Nat. Ecol. Evol.">
        <title>A masculinizing supergene underlies an exaggerated male reproductive morph in a spider.</title>
        <authorList>
            <person name="Hendrickx F."/>
            <person name="De Corte Z."/>
            <person name="Sonet G."/>
            <person name="Van Belleghem S.M."/>
            <person name="Kostlbacher S."/>
            <person name="Vangestel C."/>
        </authorList>
    </citation>
    <scope>NUCLEOTIDE SEQUENCE [LARGE SCALE GENOMIC DNA]</scope>
    <source>
        <strain evidence="1">W744_W776</strain>
    </source>
</reference>
<dbReference type="InterPro" id="IPR016024">
    <property type="entry name" value="ARM-type_fold"/>
</dbReference>
<dbReference type="PANTHER" id="PTHR16056:SF2">
    <property type="entry name" value="TESTIS-EXPRESSED PROTEIN 10"/>
    <property type="match status" value="1"/>
</dbReference>
<dbReference type="PANTHER" id="PTHR16056">
    <property type="entry name" value="REGULATOR OF MICROTUBULE DYNAMICS PROTEIN"/>
    <property type="match status" value="1"/>
</dbReference>